<keyword evidence="3" id="KW-1185">Reference proteome</keyword>
<keyword evidence="2" id="KW-0378">Hydrolase</keyword>
<dbReference type="AlphaFoldDB" id="A0A5C5WFF5"/>
<accession>A0A5C5WFF5</accession>
<dbReference type="InterPro" id="IPR027417">
    <property type="entry name" value="P-loop_NTPase"/>
</dbReference>
<dbReference type="Gene3D" id="3.40.50.300">
    <property type="entry name" value="P-loop containing nucleotide triphosphate hydrolases"/>
    <property type="match status" value="1"/>
</dbReference>
<dbReference type="InterPro" id="IPR027266">
    <property type="entry name" value="TrmE/GcvT-like"/>
</dbReference>
<name>A0A5C5WFF5_9BACT</name>
<reference evidence="2 3" key="1">
    <citation type="submission" date="2019-02" db="EMBL/GenBank/DDBJ databases">
        <title>Deep-cultivation of Planctomycetes and their phenomic and genomic characterization uncovers novel biology.</title>
        <authorList>
            <person name="Wiegand S."/>
            <person name="Jogler M."/>
            <person name="Boedeker C."/>
            <person name="Pinto D."/>
            <person name="Vollmers J."/>
            <person name="Rivas-Marin E."/>
            <person name="Kohn T."/>
            <person name="Peeters S.H."/>
            <person name="Heuer A."/>
            <person name="Rast P."/>
            <person name="Oberbeckmann S."/>
            <person name="Bunk B."/>
            <person name="Jeske O."/>
            <person name="Meyerdierks A."/>
            <person name="Storesund J.E."/>
            <person name="Kallscheuer N."/>
            <person name="Luecker S."/>
            <person name="Lage O.M."/>
            <person name="Pohl T."/>
            <person name="Merkel B.J."/>
            <person name="Hornburger P."/>
            <person name="Mueller R.-W."/>
            <person name="Bruemmer F."/>
            <person name="Labrenz M."/>
            <person name="Spormann A.M."/>
            <person name="Op Den Camp H."/>
            <person name="Overmann J."/>
            <person name="Amann R."/>
            <person name="Jetten M.S.M."/>
            <person name="Mascher T."/>
            <person name="Medema M.H."/>
            <person name="Devos D.P."/>
            <person name="Kaster A.-K."/>
            <person name="Ovreas L."/>
            <person name="Rohde M."/>
            <person name="Galperin M.Y."/>
            <person name="Jogler C."/>
        </authorList>
    </citation>
    <scope>NUCLEOTIDE SEQUENCE [LARGE SCALE GENOMIC DNA]</scope>
    <source>
        <strain evidence="2 3">Pla111</strain>
    </source>
</reference>
<dbReference type="GO" id="GO:0005829">
    <property type="term" value="C:cytosol"/>
    <property type="evidence" value="ECO:0007669"/>
    <property type="project" value="TreeGrafter"/>
</dbReference>
<dbReference type="Proteomes" id="UP000318995">
    <property type="component" value="Unassembled WGS sequence"/>
</dbReference>
<dbReference type="EC" id="3.6.-.-" evidence="2"/>
<dbReference type="PANTHER" id="PTHR42714">
    <property type="entry name" value="TRNA MODIFICATION GTPASE GTPBP3"/>
    <property type="match status" value="1"/>
</dbReference>
<dbReference type="SUPFAM" id="SSF103025">
    <property type="entry name" value="Folate-binding domain"/>
    <property type="match status" value="1"/>
</dbReference>
<dbReference type="InterPro" id="IPR027368">
    <property type="entry name" value="MnmE_dom2"/>
</dbReference>
<dbReference type="GO" id="GO:0016787">
    <property type="term" value="F:hydrolase activity"/>
    <property type="evidence" value="ECO:0007669"/>
    <property type="project" value="UniProtKB-KW"/>
</dbReference>
<dbReference type="NCBIfam" id="TIGR00231">
    <property type="entry name" value="small_GTP"/>
    <property type="match status" value="1"/>
</dbReference>
<protein>
    <submittedName>
        <fullName evidence="2">tRNA modification GTPase MnmE</fullName>
        <ecNumber evidence="2">3.6.-.-</ecNumber>
    </submittedName>
</protein>
<proteinExistence type="predicted"/>
<gene>
    <name evidence="2" type="primary">mnmE_2</name>
    <name evidence="2" type="ORF">Pla111_06170</name>
</gene>
<dbReference type="EMBL" id="SJPH01000001">
    <property type="protein sequence ID" value="TWT48841.1"/>
    <property type="molecule type" value="Genomic_DNA"/>
</dbReference>
<dbReference type="GO" id="GO:0030488">
    <property type="term" value="P:tRNA methylation"/>
    <property type="evidence" value="ECO:0007669"/>
    <property type="project" value="TreeGrafter"/>
</dbReference>
<dbReference type="GO" id="GO:0005525">
    <property type="term" value="F:GTP binding"/>
    <property type="evidence" value="ECO:0007669"/>
    <property type="project" value="InterPro"/>
</dbReference>
<feature type="domain" description="G" evidence="1">
    <location>
        <begin position="182"/>
        <end position="293"/>
    </location>
</feature>
<evidence type="ECO:0000313" key="2">
    <source>
        <dbReference type="EMBL" id="TWT48841.1"/>
    </source>
</evidence>
<dbReference type="Pfam" id="PF01926">
    <property type="entry name" value="MMR_HSR1"/>
    <property type="match status" value="1"/>
</dbReference>
<dbReference type="InterPro" id="IPR031168">
    <property type="entry name" value="G_TrmE"/>
</dbReference>
<dbReference type="Gene3D" id="3.30.1360.120">
    <property type="entry name" value="Probable tRNA modification gtpase trme, domain 1"/>
    <property type="match status" value="1"/>
</dbReference>
<sequence length="378" mass="39439">MTDPLTTARLVTAAGRSAVAVVRVEGPEAIATIDRCFCPAGNGNLASDTLDRIRFGVWRSTGEEVVAVRVGHAAAEIHCHGGVAAPAAVLHALAELGVADRMVEDTPAPSRSAEADALRALREAPTQRVAGVLLDQASGAFRDAIRTINEQLALEDVGGAQRRVQQLLSHRRLAERLLTPWRVTLAGPPNVGKSSLINLLVGYQRAIVFDRPGTTRDVVTATTAIDGWPVMLADTAGLRASDDPLEQAGVTLAEEEIAAADVVVLVRDAREAIDKEILGQVAKGVPVIRVANKCDLAPAAKLAPEEISTAAVQSFGVEALLHAIGEALADARGAAAPQPGEAVPLGAWRFESLTRIERAIATGDLQSAAKGLLALLSA</sequence>
<evidence type="ECO:0000259" key="1">
    <source>
        <dbReference type="Pfam" id="PF01926"/>
    </source>
</evidence>
<dbReference type="InterPro" id="IPR006073">
    <property type="entry name" value="GTP-bd"/>
</dbReference>
<dbReference type="RefSeq" id="WP_146571203.1">
    <property type="nucleotide sequence ID" value="NZ_SJPH01000001.1"/>
</dbReference>
<dbReference type="SUPFAM" id="SSF52540">
    <property type="entry name" value="P-loop containing nucleoside triphosphate hydrolases"/>
    <property type="match status" value="1"/>
</dbReference>
<dbReference type="OrthoDB" id="9805918at2"/>
<dbReference type="PANTHER" id="PTHR42714:SF2">
    <property type="entry name" value="TRNA MODIFICATION GTPASE GTPBP3, MITOCHONDRIAL"/>
    <property type="match status" value="1"/>
</dbReference>
<dbReference type="GO" id="GO:0002098">
    <property type="term" value="P:tRNA wobble uridine modification"/>
    <property type="evidence" value="ECO:0007669"/>
    <property type="project" value="TreeGrafter"/>
</dbReference>
<evidence type="ECO:0000313" key="3">
    <source>
        <dbReference type="Proteomes" id="UP000318995"/>
    </source>
</evidence>
<dbReference type="CDD" id="cd04164">
    <property type="entry name" value="trmE"/>
    <property type="match status" value="1"/>
</dbReference>
<dbReference type="Gene3D" id="1.20.120.430">
    <property type="entry name" value="tRNA modification GTPase MnmE domain 2"/>
    <property type="match status" value="1"/>
</dbReference>
<organism evidence="2 3">
    <name type="scientific">Botrimarina hoheduenensis</name>
    <dbReference type="NCBI Taxonomy" id="2528000"/>
    <lineage>
        <taxon>Bacteria</taxon>
        <taxon>Pseudomonadati</taxon>
        <taxon>Planctomycetota</taxon>
        <taxon>Planctomycetia</taxon>
        <taxon>Pirellulales</taxon>
        <taxon>Lacipirellulaceae</taxon>
        <taxon>Botrimarina</taxon>
    </lineage>
</organism>
<dbReference type="InterPro" id="IPR005225">
    <property type="entry name" value="Small_GTP-bd"/>
</dbReference>
<comment type="caution">
    <text evidence="2">The sequence shown here is derived from an EMBL/GenBank/DDBJ whole genome shotgun (WGS) entry which is preliminary data.</text>
</comment>